<evidence type="ECO:0000313" key="2">
    <source>
        <dbReference type="EMBL" id="KAK9900995.1"/>
    </source>
</evidence>
<evidence type="ECO:0000313" key="3">
    <source>
        <dbReference type="Proteomes" id="UP001457282"/>
    </source>
</evidence>
<name>A0AAW1VJ94_RUBAR</name>
<evidence type="ECO:0000256" key="1">
    <source>
        <dbReference type="SAM" id="MobiDB-lite"/>
    </source>
</evidence>
<feature type="region of interest" description="Disordered" evidence="1">
    <location>
        <begin position="111"/>
        <end position="132"/>
    </location>
</feature>
<dbReference type="EMBL" id="JBEDUW010000344">
    <property type="protein sequence ID" value="KAK9900995.1"/>
    <property type="molecule type" value="Genomic_DNA"/>
</dbReference>
<reference evidence="2 3" key="1">
    <citation type="journal article" date="2023" name="G3 (Bethesda)">
        <title>A chromosome-length genome assembly and annotation of blackberry (Rubus argutus, cv. 'Hillquist').</title>
        <authorList>
            <person name="Bruna T."/>
            <person name="Aryal R."/>
            <person name="Dudchenko O."/>
            <person name="Sargent D.J."/>
            <person name="Mead D."/>
            <person name="Buti M."/>
            <person name="Cavallini A."/>
            <person name="Hytonen T."/>
            <person name="Andres J."/>
            <person name="Pham M."/>
            <person name="Weisz D."/>
            <person name="Mascagni F."/>
            <person name="Usai G."/>
            <person name="Natali L."/>
            <person name="Bassil N."/>
            <person name="Fernandez G.E."/>
            <person name="Lomsadze A."/>
            <person name="Armour M."/>
            <person name="Olukolu B."/>
            <person name="Poorten T."/>
            <person name="Britton C."/>
            <person name="Davik J."/>
            <person name="Ashrafi H."/>
            <person name="Aiden E.L."/>
            <person name="Borodovsky M."/>
            <person name="Worthington M."/>
        </authorList>
    </citation>
    <scope>NUCLEOTIDE SEQUENCE [LARGE SCALE GENOMIC DNA]</scope>
    <source>
        <strain evidence="2">PI 553951</strain>
    </source>
</reference>
<protein>
    <submittedName>
        <fullName evidence="2">Uncharacterized protein</fullName>
    </submittedName>
</protein>
<gene>
    <name evidence="2" type="ORF">M0R45_002328</name>
</gene>
<dbReference type="AlphaFoldDB" id="A0AAW1VJ94"/>
<comment type="caution">
    <text evidence="2">The sequence shown here is derived from an EMBL/GenBank/DDBJ whole genome shotgun (WGS) entry which is preliminary data.</text>
</comment>
<organism evidence="2 3">
    <name type="scientific">Rubus argutus</name>
    <name type="common">Southern blackberry</name>
    <dbReference type="NCBI Taxonomy" id="59490"/>
    <lineage>
        <taxon>Eukaryota</taxon>
        <taxon>Viridiplantae</taxon>
        <taxon>Streptophyta</taxon>
        <taxon>Embryophyta</taxon>
        <taxon>Tracheophyta</taxon>
        <taxon>Spermatophyta</taxon>
        <taxon>Magnoliopsida</taxon>
        <taxon>eudicotyledons</taxon>
        <taxon>Gunneridae</taxon>
        <taxon>Pentapetalae</taxon>
        <taxon>rosids</taxon>
        <taxon>fabids</taxon>
        <taxon>Rosales</taxon>
        <taxon>Rosaceae</taxon>
        <taxon>Rosoideae</taxon>
        <taxon>Rosoideae incertae sedis</taxon>
        <taxon>Rubus</taxon>
    </lineage>
</organism>
<keyword evidence="3" id="KW-1185">Reference proteome</keyword>
<feature type="compositionally biased region" description="Basic and acidic residues" evidence="1">
    <location>
        <begin position="113"/>
        <end position="132"/>
    </location>
</feature>
<proteinExistence type="predicted"/>
<accession>A0AAW1VJ94</accession>
<sequence length="132" mass="14001">MVAGSEGRHGWVMRNRRRRGCCRALRSGRGQGIDDVGRLDGDGEMEIDAGWVWIGGGVGALSLVKRGRAELGTAWVLGGVDEERAMSTGSMAGHGGGGSVEDGLLVSGLIAEGTEKKEETENDEDRLIDYLK</sequence>
<dbReference type="Proteomes" id="UP001457282">
    <property type="component" value="Unassembled WGS sequence"/>
</dbReference>